<dbReference type="OrthoDB" id="1083028at2"/>
<dbReference type="InterPro" id="IPR009993">
    <property type="entry name" value="WecF"/>
</dbReference>
<keyword evidence="2" id="KW-0997">Cell inner membrane</keyword>
<dbReference type="Pfam" id="PF07429">
    <property type="entry name" value="Glyco_transf_56"/>
    <property type="match status" value="1"/>
</dbReference>
<keyword evidence="4" id="KW-0808">Transferase</keyword>
<keyword evidence="3" id="KW-0328">Glycosyltransferase</keyword>
<evidence type="ECO:0000256" key="3">
    <source>
        <dbReference type="ARBA" id="ARBA00022676"/>
    </source>
</evidence>
<dbReference type="KEGG" id="fpe:Ferpe_0114"/>
<proteinExistence type="predicted"/>
<dbReference type="GO" id="GO:0009246">
    <property type="term" value="P:enterobacterial common antigen biosynthetic process"/>
    <property type="evidence" value="ECO:0007669"/>
    <property type="project" value="InterPro"/>
</dbReference>
<evidence type="ECO:0000313" key="6">
    <source>
        <dbReference type="EMBL" id="AFG34274.1"/>
    </source>
</evidence>
<dbReference type="RefSeq" id="WP_014450743.1">
    <property type="nucleotide sequence ID" value="NC_017095.1"/>
</dbReference>
<evidence type="ECO:0000256" key="1">
    <source>
        <dbReference type="ARBA" id="ARBA00022475"/>
    </source>
</evidence>
<keyword evidence="5" id="KW-0472">Membrane</keyword>
<dbReference type="HOGENOM" id="CLU_061161_0_0_0"/>
<dbReference type="GO" id="GO:0008417">
    <property type="term" value="F:fucosyltransferase activity"/>
    <property type="evidence" value="ECO:0007669"/>
    <property type="project" value="InterPro"/>
</dbReference>
<name>H9U9T1_FERPD</name>
<keyword evidence="1" id="KW-1003">Cell membrane</keyword>
<keyword evidence="7" id="KW-1185">Reference proteome</keyword>
<sequence>MYVHIFNNTNHKFSEPFFDFIERNFDIREHLFLIVGDYSINEYRERENLVVLPNLKKEFGRFLKILKSSKKIFLHQLFFSLRILLFLNFQRKILEKTYWVLWGGDLYFYIQNRGNLAVRLKDFVRKRFIRNIRGIVTFVRGDYELVKQHYKTKANYYYAFYPNPVDYKYLDTLLETVNKDKGKIVVLVGNSADPSNKHIEVFEKLEKFKANGIKVICPLSYGGKVEYTEKLIREGSRIFGENFEPLTDFLKPEEYGKILKDVDVAVFNHDRQQGLGNILALLYIGKKVYIKSTVTTWKMFEEKGVKVFDTCNLGEENFESFFGMSDEDRKHNHEIIKSEFSEEKCVYYWKKLFED</sequence>
<evidence type="ECO:0000256" key="4">
    <source>
        <dbReference type="ARBA" id="ARBA00022679"/>
    </source>
</evidence>
<evidence type="ECO:0000256" key="2">
    <source>
        <dbReference type="ARBA" id="ARBA00022519"/>
    </source>
</evidence>
<accession>H9U9T1</accession>
<dbReference type="Proteomes" id="UP000007384">
    <property type="component" value="Chromosome"/>
</dbReference>
<organism evidence="6 7">
    <name type="scientific">Fervidobacterium pennivorans (strain DSM 9078 / Ven5)</name>
    <dbReference type="NCBI Taxonomy" id="771875"/>
    <lineage>
        <taxon>Bacteria</taxon>
        <taxon>Thermotogati</taxon>
        <taxon>Thermotogota</taxon>
        <taxon>Thermotogae</taxon>
        <taxon>Thermotogales</taxon>
        <taxon>Fervidobacteriaceae</taxon>
        <taxon>Fervidobacterium</taxon>
    </lineage>
</organism>
<dbReference type="AlphaFoldDB" id="H9U9T1"/>
<dbReference type="EMBL" id="CP003260">
    <property type="protein sequence ID" value="AFG34274.1"/>
    <property type="molecule type" value="Genomic_DNA"/>
</dbReference>
<reference evidence="6" key="1">
    <citation type="submission" date="2012-03" db="EMBL/GenBank/DDBJ databases">
        <title>Complete sequence of Fervidobacterium pennivorans DSM 9078.</title>
        <authorList>
            <consortium name="US DOE Joint Genome Institute"/>
            <person name="Lucas S."/>
            <person name="Han J."/>
            <person name="Lapidus A."/>
            <person name="Cheng J.-F."/>
            <person name="Goodwin L."/>
            <person name="Pitluck S."/>
            <person name="Peters L."/>
            <person name="Ovchinnikova G."/>
            <person name="Lu M."/>
            <person name="Detter J.C."/>
            <person name="Han C."/>
            <person name="Tapia R."/>
            <person name="Land M."/>
            <person name="Hauser L."/>
            <person name="Kyrpides N."/>
            <person name="Ivanova N."/>
            <person name="Pagani I."/>
            <person name="Noll K.M."/>
            <person name="Woyke T."/>
        </authorList>
    </citation>
    <scope>NUCLEOTIDE SEQUENCE</scope>
    <source>
        <strain evidence="6">DSM 9078</strain>
    </source>
</reference>
<evidence type="ECO:0000313" key="7">
    <source>
        <dbReference type="Proteomes" id="UP000007384"/>
    </source>
</evidence>
<dbReference type="STRING" id="771875.Ferpe_0114"/>
<protein>
    <submittedName>
        <fullName evidence="6">Glycosyltransferase</fullName>
    </submittedName>
</protein>
<dbReference type="PATRIC" id="fig|771875.3.peg.121"/>
<gene>
    <name evidence="6" type="ordered locus">Ferpe_0114</name>
</gene>
<dbReference type="eggNOG" id="COG0554">
    <property type="taxonomic scope" value="Bacteria"/>
</dbReference>
<evidence type="ECO:0000256" key="5">
    <source>
        <dbReference type="ARBA" id="ARBA00023136"/>
    </source>
</evidence>